<gene>
    <name evidence="2" type="ORF">M501DRAFT_602485</name>
</gene>
<accession>A0A9P4S274</accession>
<comment type="caution">
    <text evidence="2">The sequence shown here is derived from an EMBL/GenBank/DDBJ whole genome shotgun (WGS) entry which is preliminary data.</text>
</comment>
<keyword evidence="1" id="KW-1133">Transmembrane helix</keyword>
<feature type="transmembrane region" description="Helical" evidence="1">
    <location>
        <begin position="72"/>
        <end position="95"/>
    </location>
</feature>
<feature type="transmembrane region" description="Helical" evidence="1">
    <location>
        <begin position="115"/>
        <end position="134"/>
    </location>
</feature>
<organism evidence="2 3">
    <name type="scientific">Patellaria atrata CBS 101060</name>
    <dbReference type="NCBI Taxonomy" id="1346257"/>
    <lineage>
        <taxon>Eukaryota</taxon>
        <taxon>Fungi</taxon>
        <taxon>Dikarya</taxon>
        <taxon>Ascomycota</taxon>
        <taxon>Pezizomycotina</taxon>
        <taxon>Dothideomycetes</taxon>
        <taxon>Dothideomycetes incertae sedis</taxon>
        <taxon>Patellariales</taxon>
        <taxon>Patellariaceae</taxon>
        <taxon>Patellaria</taxon>
    </lineage>
</organism>
<evidence type="ECO:0000313" key="2">
    <source>
        <dbReference type="EMBL" id="KAF2834235.1"/>
    </source>
</evidence>
<protein>
    <submittedName>
        <fullName evidence="2">Uncharacterized protein</fullName>
    </submittedName>
</protein>
<name>A0A9P4S274_9PEZI</name>
<proteinExistence type="predicted"/>
<dbReference type="Proteomes" id="UP000799429">
    <property type="component" value="Unassembled WGS sequence"/>
</dbReference>
<evidence type="ECO:0000256" key="1">
    <source>
        <dbReference type="SAM" id="Phobius"/>
    </source>
</evidence>
<keyword evidence="1" id="KW-0812">Transmembrane</keyword>
<reference evidence="2" key="1">
    <citation type="journal article" date="2020" name="Stud. Mycol.">
        <title>101 Dothideomycetes genomes: a test case for predicting lifestyles and emergence of pathogens.</title>
        <authorList>
            <person name="Haridas S."/>
            <person name="Albert R."/>
            <person name="Binder M."/>
            <person name="Bloem J."/>
            <person name="Labutti K."/>
            <person name="Salamov A."/>
            <person name="Andreopoulos B."/>
            <person name="Baker S."/>
            <person name="Barry K."/>
            <person name="Bills G."/>
            <person name="Bluhm B."/>
            <person name="Cannon C."/>
            <person name="Castanera R."/>
            <person name="Culley D."/>
            <person name="Daum C."/>
            <person name="Ezra D."/>
            <person name="Gonzalez J."/>
            <person name="Henrissat B."/>
            <person name="Kuo A."/>
            <person name="Liang C."/>
            <person name="Lipzen A."/>
            <person name="Lutzoni F."/>
            <person name="Magnuson J."/>
            <person name="Mondo S."/>
            <person name="Nolan M."/>
            <person name="Ohm R."/>
            <person name="Pangilinan J."/>
            <person name="Park H.-J."/>
            <person name="Ramirez L."/>
            <person name="Alfaro M."/>
            <person name="Sun H."/>
            <person name="Tritt A."/>
            <person name="Yoshinaga Y."/>
            <person name="Zwiers L.-H."/>
            <person name="Turgeon B."/>
            <person name="Goodwin S."/>
            <person name="Spatafora J."/>
            <person name="Crous P."/>
            <person name="Grigoriev I."/>
        </authorList>
    </citation>
    <scope>NUCLEOTIDE SEQUENCE</scope>
    <source>
        <strain evidence="2">CBS 101060</strain>
    </source>
</reference>
<evidence type="ECO:0000313" key="3">
    <source>
        <dbReference type="Proteomes" id="UP000799429"/>
    </source>
</evidence>
<sequence>MSDMLYTPLLLNGIASSSVCFYSPHTVNLFLCFYYHLLEDSTASTTRQSAVRNRSFDSQADLNGMKTGGKHFSFYTMLARFLFFFFWGGGGGCFLLRLVEGQRLDSIYCIMERWLAFLAIFLLSLLSSAMKYVWDACLQASPIYKQRELLRGGKLGDEVVLCLYSVEQ</sequence>
<keyword evidence="3" id="KW-1185">Reference proteome</keyword>
<keyword evidence="1" id="KW-0472">Membrane</keyword>
<dbReference type="AlphaFoldDB" id="A0A9P4S274"/>
<dbReference type="EMBL" id="MU006123">
    <property type="protein sequence ID" value="KAF2834235.1"/>
    <property type="molecule type" value="Genomic_DNA"/>
</dbReference>